<name>A0AAP0HWX9_9MAGN</name>
<proteinExistence type="predicted"/>
<keyword evidence="3" id="KW-1185">Reference proteome</keyword>
<comment type="caution">
    <text evidence="2">The sequence shown here is derived from an EMBL/GenBank/DDBJ whole genome shotgun (WGS) entry which is preliminary data.</text>
</comment>
<dbReference type="AlphaFoldDB" id="A0AAP0HWX9"/>
<protein>
    <submittedName>
        <fullName evidence="2">Uncharacterized protein</fullName>
    </submittedName>
</protein>
<sequence length="248" mass="27808">MPYQREKLIWTNQTLTCGRPRKSTSDFHQSTAATSSRRDTATNHDPPCVDTSSESHTALFLHVSGSIDRPRDAREHTLPDFRASRAILSAPAVRHVTSSHSSSASLTCVSANPEAPCGDEPAHKIESADFRRITRRQISGGDRGGPIRCRHVSKTQKFRESRCAEGYEPEDYVIEISEECEVFQIEPEIVIALNEGEDEMKIDVDSDMSEMLHEIESEEDQLLVLVQLPTLPCTFGKPYKGVEVRERL</sequence>
<gene>
    <name evidence="2" type="ORF">Syun_026345</name>
</gene>
<evidence type="ECO:0000256" key="1">
    <source>
        <dbReference type="SAM" id="MobiDB-lite"/>
    </source>
</evidence>
<accession>A0AAP0HWX9</accession>
<dbReference type="Proteomes" id="UP001420932">
    <property type="component" value="Unassembled WGS sequence"/>
</dbReference>
<evidence type="ECO:0000313" key="3">
    <source>
        <dbReference type="Proteomes" id="UP001420932"/>
    </source>
</evidence>
<reference evidence="2 3" key="1">
    <citation type="submission" date="2024-01" db="EMBL/GenBank/DDBJ databases">
        <title>Genome assemblies of Stephania.</title>
        <authorList>
            <person name="Yang L."/>
        </authorList>
    </citation>
    <scope>NUCLEOTIDE SEQUENCE [LARGE SCALE GENOMIC DNA]</scope>
    <source>
        <strain evidence="2">YNDBR</strain>
        <tissue evidence="2">Leaf</tissue>
    </source>
</reference>
<evidence type="ECO:0000313" key="2">
    <source>
        <dbReference type="EMBL" id="KAK9099300.1"/>
    </source>
</evidence>
<feature type="region of interest" description="Disordered" evidence="1">
    <location>
        <begin position="19"/>
        <end position="53"/>
    </location>
</feature>
<dbReference type="EMBL" id="JBBNAF010000011">
    <property type="protein sequence ID" value="KAK9099300.1"/>
    <property type="molecule type" value="Genomic_DNA"/>
</dbReference>
<organism evidence="2 3">
    <name type="scientific">Stephania yunnanensis</name>
    <dbReference type="NCBI Taxonomy" id="152371"/>
    <lineage>
        <taxon>Eukaryota</taxon>
        <taxon>Viridiplantae</taxon>
        <taxon>Streptophyta</taxon>
        <taxon>Embryophyta</taxon>
        <taxon>Tracheophyta</taxon>
        <taxon>Spermatophyta</taxon>
        <taxon>Magnoliopsida</taxon>
        <taxon>Ranunculales</taxon>
        <taxon>Menispermaceae</taxon>
        <taxon>Menispermoideae</taxon>
        <taxon>Cissampelideae</taxon>
        <taxon>Stephania</taxon>
    </lineage>
</organism>